<protein>
    <submittedName>
        <fullName evidence="1">Transporting ATPase</fullName>
    </submittedName>
</protein>
<name>A0A432YC98_9GAMM</name>
<dbReference type="InterPro" id="IPR007411">
    <property type="entry name" value="EpmC"/>
</dbReference>
<comment type="caution">
    <text evidence="1">The sequence shown here is derived from an EMBL/GenBank/DDBJ whole genome shotgun (WGS) entry which is preliminary data.</text>
</comment>
<dbReference type="Proteomes" id="UP000288259">
    <property type="component" value="Unassembled WGS sequence"/>
</dbReference>
<dbReference type="Pfam" id="PF04315">
    <property type="entry name" value="EpmC"/>
    <property type="match status" value="1"/>
</dbReference>
<dbReference type="OrthoDB" id="5298591at2"/>
<evidence type="ECO:0000313" key="1">
    <source>
        <dbReference type="EMBL" id="RUO58584.1"/>
    </source>
</evidence>
<organism evidence="1 2">
    <name type="scientific">Pseudidiomarina insulisalsae</name>
    <dbReference type="NCBI Taxonomy" id="575789"/>
    <lineage>
        <taxon>Bacteria</taxon>
        <taxon>Pseudomonadati</taxon>
        <taxon>Pseudomonadota</taxon>
        <taxon>Gammaproteobacteria</taxon>
        <taxon>Alteromonadales</taxon>
        <taxon>Idiomarinaceae</taxon>
        <taxon>Pseudidiomarina</taxon>
    </lineage>
</organism>
<dbReference type="AlphaFoldDB" id="A0A432YC98"/>
<reference evidence="2" key="1">
    <citation type="journal article" date="2018" name="Front. Microbiol.">
        <title>Genome-Based Analysis Reveals the Taxonomy and Diversity of the Family Idiomarinaceae.</title>
        <authorList>
            <person name="Liu Y."/>
            <person name="Lai Q."/>
            <person name="Shao Z."/>
        </authorList>
    </citation>
    <scope>NUCLEOTIDE SEQUENCE [LARGE SCALE GENOMIC DNA]</scope>
    <source>
        <strain evidence="2">CVS-6</strain>
    </source>
</reference>
<dbReference type="RefSeq" id="WP_126755242.1">
    <property type="nucleotide sequence ID" value="NZ_PIPY01000011.1"/>
</dbReference>
<gene>
    <name evidence="1" type="ORF">CWI71_10565</name>
</gene>
<accession>A0A432YC98</accession>
<evidence type="ECO:0000313" key="2">
    <source>
        <dbReference type="Proteomes" id="UP000288259"/>
    </source>
</evidence>
<dbReference type="EMBL" id="PIPY01000011">
    <property type="protein sequence ID" value="RUO58584.1"/>
    <property type="molecule type" value="Genomic_DNA"/>
</dbReference>
<proteinExistence type="predicted"/>
<keyword evidence="2" id="KW-1185">Reference proteome</keyword>
<sequence>MTQPNYQILIDLFHQCFYQDYRTVLVAGADEPLYRPATTAEGDHQIIFAHGFFASALHEIAHWCIAGERRRQLEDYGYWYEPDGRSAAQQAEFERVEHKPQALECLFSRCANVPFQVSVDNLGGIEVDRAAFTAAVLAQLHRYLRDGLPARAERFARALAEHFQQPWPDAEQVLAEVQQWQGAA</sequence>